<reference evidence="3" key="1">
    <citation type="submission" date="2013-09" db="EMBL/GenBank/DDBJ databases">
        <title>Corchorus olitorius genome sequencing.</title>
        <authorList>
            <person name="Alam M."/>
            <person name="Haque M.S."/>
            <person name="Islam M.S."/>
            <person name="Emdad E.M."/>
            <person name="Islam M.M."/>
            <person name="Ahmed B."/>
            <person name="Halim A."/>
            <person name="Hossen Q.M.M."/>
            <person name="Hossain M.Z."/>
            <person name="Ahmed R."/>
            <person name="Khan M.M."/>
            <person name="Islam R."/>
            <person name="Rashid M.M."/>
            <person name="Khan S.A."/>
            <person name="Rahman M.S."/>
            <person name="Alam M."/>
            <person name="Yahiya A.S."/>
            <person name="Khan M.S."/>
            <person name="Azam M.S."/>
            <person name="Haque T."/>
            <person name="Lashkar M.Z.H."/>
            <person name="Akhand A.I."/>
            <person name="Morshed G."/>
            <person name="Roy S."/>
            <person name="Uddin K.S."/>
            <person name="Rabeya T."/>
            <person name="Hossain A.S."/>
            <person name="Chowdhury A."/>
            <person name="Snigdha A.R."/>
            <person name="Mortoza M.S."/>
            <person name="Matin S.A."/>
            <person name="Hoque S.M.E."/>
            <person name="Islam M.K."/>
            <person name="Roy D.K."/>
            <person name="Haider R."/>
            <person name="Moosa M.M."/>
            <person name="Elias S.M."/>
            <person name="Hasan A.M."/>
            <person name="Jahan S."/>
            <person name="Shafiuddin M."/>
            <person name="Mahmood N."/>
            <person name="Shommy N.S."/>
        </authorList>
    </citation>
    <scope>NUCLEOTIDE SEQUENCE [LARGE SCALE GENOMIC DNA]</scope>
    <source>
        <strain evidence="3">cv. O-4</strain>
    </source>
</reference>
<accession>A0A1R3JWJ8</accession>
<dbReference type="EMBL" id="AWUE01015180">
    <property type="protein sequence ID" value="OMO99170.1"/>
    <property type="molecule type" value="Genomic_DNA"/>
</dbReference>
<dbReference type="AlphaFoldDB" id="A0A1R3JWJ8"/>
<evidence type="ECO:0000313" key="3">
    <source>
        <dbReference type="Proteomes" id="UP000187203"/>
    </source>
</evidence>
<organism evidence="2 3">
    <name type="scientific">Corchorus olitorius</name>
    <dbReference type="NCBI Taxonomy" id="93759"/>
    <lineage>
        <taxon>Eukaryota</taxon>
        <taxon>Viridiplantae</taxon>
        <taxon>Streptophyta</taxon>
        <taxon>Embryophyta</taxon>
        <taxon>Tracheophyta</taxon>
        <taxon>Spermatophyta</taxon>
        <taxon>Magnoliopsida</taxon>
        <taxon>eudicotyledons</taxon>
        <taxon>Gunneridae</taxon>
        <taxon>Pentapetalae</taxon>
        <taxon>rosids</taxon>
        <taxon>malvids</taxon>
        <taxon>Malvales</taxon>
        <taxon>Malvaceae</taxon>
        <taxon>Grewioideae</taxon>
        <taxon>Apeibeae</taxon>
        <taxon>Corchorus</taxon>
    </lineage>
</organism>
<gene>
    <name evidence="2" type="ORF">COLO4_13474</name>
</gene>
<proteinExistence type="predicted"/>
<name>A0A1R3JWJ8_9ROSI</name>
<evidence type="ECO:0000256" key="1">
    <source>
        <dbReference type="SAM" id="MobiDB-lite"/>
    </source>
</evidence>
<dbReference type="Proteomes" id="UP000187203">
    <property type="component" value="Unassembled WGS sequence"/>
</dbReference>
<keyword evidence="3" id="KW-1185">Reference proteome</keyword>
<sequence>MEKPVQKEKGKEKAEDRLKVIGKGKPDEKELLQLKKQNGEKKAKDLFRQKELAERKDHRKNKIKGLGFVSHVEP</sequence>
<feature type="compositionally biased region" description="Basic and acidic residues" evidence="1">
    <location>
        <begin position="1"/>
        <end position="56"/>
    </location>
</feature>
<feature type="region of interest" description="Disordered" evidence="1">
    <location>
        <begin position="1"/>
        <end position="59"/>
    </location>
</feature>
<comment type="caution">
    <text evidence="2">The sequence shown here is derived from an EMBL/GenBank/DDBJ whole genome shotgun (WGS) entry which is preliminary data.</text>
</comment>
<evidence type="ECO:0000313" key="2">
    <source>
        <dbReference type="EMBL" id="OMO99170.1"/>
    </source>
</evidence>
<protein>
    <submittedName>
        <fullName evidence="2">Uncharacterized protein</fullName>
    </submittedName>
</protein>